<dbReference type="Pfam" id="PF04984">
    <property type="entry name" value="Phage_sheath_1"/>
    <property type="match status" value="1"/>
</dbReference>
<dbReference type="Gene3D" id="3.30.1370.220">
    <property type="match status" value="1"/>
</dbReference>
<dbReference type="RefSeq" id="WP_073540133.1">
    <property type="nucleotide sequence ID" value="NZ_CP018335.1"/>
</dbReference>
<evidence type="ECO:0000313" key="5">
    <source>
        <dbReference type="Proteomes" id="UP000184604"/>
    </source>
</evidence>
<reference evidence="4 5" key="1">
    <citation type="submission" date="2016-12" db="EMBL/GenBank/DDBJ databases">
        <title>Complete genome sequence of Clostridium kluyveri JZZ isolated from the pit mud of a Chinese flavor liquor-making factory.</title>
        <authorList>
            <person name="Wang Y."/>
        </authorList>
    </citation>
    <scope>NUCLEOTIDE SEQUENCE [LARGE SCALE GENOMIC DNA]</scope>
    <source>
        <strain evidence="4 5">JZZ</strain>
    </source>
</reference>
<comment type="similarity">
    <text evidence="1">Belongs to the myoviridae tail sheath protein family.</text>
</comment>
<dbReference type="AlphaFoldDB" id="A0A1L5FC09"/>
<dbReference type="Pfam" id="PF17482">
    <property type="entry name" value="Phage_sheath_1C"/>
    <property type="match status" value="1"/>
</dbReference>
<evidence type="ECO:0000313" key="4">
    <source>
        <dbReference type="EMBL" id="APM40546.1"/>
    </source>
</evidence>
<dbReference type="InterPro" id="IPR020287">
    <property type="entry name" value="Tail_sheath_C"/>
</dbReference>
<dbReference type="Gene3D" id="3.40.50.11790">
    <property type="match status" value="1"/>
</dbReference>
<evidence type="ECO:0000259" key="3">
    <source>
        <dbReference type="Pfam" id="PF17482"/>
    </source>
</evidence>
<organism evidence="4 5">
    <name type="scientific">Clostridium kluyveri</name>
    <dbReference type="NCBI Taxonomy" id="1534"/>
    <lineage>
        <taxon>Bacteria</taxon>
        <taxon>Bacillati</taxon>
        <taxon>Bacillota</taxon>
        <taxon>Clostridia</taxon>
        <taxon>Eubacteriales</taxon>
        <taxon>Clostridiaceae</taxon>
        <taxon>Clostridium</taxon>
    </lineage>
</organism>
<name>A0A1L5FC09_CLOKL</name>
<gene>
    <name evidence="4" type="ORF">BS101_18350</name>
</gene>
<dbReference type="Proteomes" id="UP000184604">
    <property type="component" value="Chromosome"/>
</dbReference>
<feature type="domain" description="Tail sheath protein subtilisin-like" evidence="2">
    <location>
        <begin position="83"/>
        <end position="225"/>
    </location>
</feature>
<dbReference type="OrthoDB" id="89060at2"/>
<evidence type="ECO:0000256" key="1">
    <source>
        <dbReference type="ARBA" id="ARBA00008005"/>
    </source>
</evidence>
<feature type="domain" description="Tail sheath protein C-terminal" evidence="3">
    <location>
        <begin position="232"/>
        <end position="359"/>
    </location>
</feature>
<dbReference type="InterPro" id="IPR035089">
    <property type="entry name" value="Phage_sheath_subtilisin"/>
</dbReference>
<dbReference type="EMBL" id="CP018335">
    <property type="protein sequence ID" value="APM40546.1"/>
    <property type="molecule type" value="Genomic_DNA"/>
</dbReference>
<protein>
    <submittedName>
        <fullName evidence="4">Phage tail sheath protein</fullName>
    </submittedName>
</protein>
<evidence type="ECO:0000259" key="2">
    <source>
        <dbReference type="Pfam" id="PF04984"/>
    </source>
</evidence>
<sequence length="361" mass="39553">MGAPSINIVFKELATSTIERGDRGIVALLLKDTVPSTNPIVMSIVSDIPDTLTDANKNQITLAFMGYVNPPKQVIAYVIAEDTTDYTEAQHYLETIRWDYFAFPEIADADVTPFATWIKGLRDNIDKKVKAILPNCPSDHEGVINYANNSNKEGDKTYTAKEYCSRAAGLIAGTPLTISATYAPLSELDDCDHLTKTEMDTAVDAGKFILMNDGEKVKVVRAVNSLVTTTKDKGKKFKKIKIVDIMDLMHGDVKKTISDSYIGKVPNDYDHKILLMSAIGGYFEQLELSGLLDKGSSSVYIDVEAQKAYLKAQGYTTTDGRGVDDMTTQEIKEANTDDKVFIGAATTILDSMEDVDLNIAA</sequence>
<proteinExistence type="inferred from homology"/>
<accession>A0A1L5FC09</accession>